<organism evidence="2 3">
    <name type="scientific">Rhodovarius crocodyli</name>
    <dbReference type="NCBI Taxonomy" id="1979269"/>
    <lineage>
        <taxon>Bacteria</taxon>
        <taxon>Pseudomonadati</taxon>
        <taxon>Pseudomonadota</taxon>
        <taxon>Alphaproteobacteria</taxon>
        <taxon>Acetobacterales</taxon>
        <taxon>Roseomonadaceae</taxon>
        <taxon>Rhodovarius</taxon>
    </lineage>
</organism>
<dbReference type="EMBL" id="SACL01000002">
    <property type="protein sequence ID" value="RVT97995.1"/>
    <property type="molecule type" value="Genomic_DNA"/>
</dbReference>
<name>A0A437MK79_9PROT</name>
<feature type="transmembrane region" description="Helical" evidence="1">
    <location>
        <begin position="72"/>
        <end position="92"/>
    </location>
</feature>
<dbReference type="InterPro" id="IPR022109">
    <property type="entry name" value="DUF3649"/>
</dbReference>
<proteinExistence type="predicted"/>
<dbReference type="Proteomes" id="UP000282957">
    <property type="component" value="Unassembled WGS sequence"/>
</dbReference>
<keyword evidence="1" id="KW-0472">Membrane</keyword>
<dbReference type="PROSITE" id="PS51257">
    <property type="entry name" value="PROKAR_LIPOPROTEIN"/>
    <property type="match status" value="1"/>
</dbReference>
<dbReference type="Pfam" id="PF12365">
    <property type="entry name" value="DUF3649"/>
    <property type="match status" value="1"/>
</dbReference>
<dbReference type="OrthoDB" id="1684279at2"/>
<keyword evidence="1" id="KW-0812">Transmembrane</keyword>
<gene>
    <name evidence="2" type="ORF">EOD42_08365</name>
</gene>
<evidence type="ECO:0000313" key="3">
    <source>
        <dbReference type="Proteomes" id="UP000282957"/>
    </source>
</evidence>
<protein>
    <submittedName>
        <fullName evidence="2">DUF3649 domain-containing protein</fullName>
    </submittedName>
</protein>
<feature type="transmembrane region" description="Helical" evidence="1">
    <location>
        <begin position="17"/>
        <end position="39"/>
    </location>
</feature>
<sequence>MCAFRSGWRWPGIASRAIAAILGGYAVGALVSVACAVLLPMFRSEAVATGMMLSFLAYAGVVIWVFAARNAWRAWAGVVLPCLFLGVASWLGRSA</sequence>
<reference evidence="2 3" key="1">
    <citation type="submission" date="2019-01" db="EMBL/GenBank/DDBJ databases">
        <authorList>
            <person name="Chen W.-M."/>
        </authorList>
    </citation>
    <scope>NUCLEOTIDE SEQUENCE [LARGE SCALE GENOMIC DNA]</scope>
    <source>
        <strain evidence="2 3">CCP-6</strain>
    </source>
</reference>
<comment type="caution">
    <text evidence="2">The sequence shown here is derived from an EMBL/GenBank/DDBJ whole genome shotgun (WGS) entry which is preliminary data.</text>
</comment>
<evidence type="ECO:0000313" key="2">
    <source>
        <dbReference type="EMBL" id="RVT97995.1"/>
    </source>
</evidence>
<dbReference type="AlphaFoldDB" id="A0A437MK79"/>
<keyword evidence="1" id="KW-1133">Transmembrane helix</keyword>
<keyword evidence="3" id="KW-1185">Reference proteome</keyword>
<feature type="transmembrane region" description="Helical" evidence="1">
    <location>
        <begin position="46"/>
        <end position="66"/>
    </location>
</feature>
<evidence type="ECO:0000256" key="1">
    <source>
        <dbReference type="SAM" id="Phobius"/>
    </source>
</evidence>
<accession>A0A437MK79</accession>